<dbReference type="Pfam" id="PF04954">
    <property type="entry name" value="SIP"/>
    <property type="match status" value="1"/>
</dbReference>
<dbReference type="EMBL" id="CP109135">
    <property type="protein sequence ID" value="WSD11900.1"/>
    <property type="molecule type" value="Genomic_DNA"/>
</dbReference>
<sequence>MTPRIQRPRRRQMLSLTVQASEQISPHFMSITLGGDDIQHLDQSGFDQSGRLFFADPADDDVFLPSSERWILQLTLQSTAKRRPRVRTYSIRRFRPQALAFDIEISLHESNGSHKPAAPGTRWALAAQPGAKVAFLDEGYSYAPTAGAAWQLLVGDESALSAIASILERSAQTPEALPAEVFLEVPAPEDVRDEITAPPGTTIHWLPRPDPSTKPGALALEAVKQAQLPDGRFYTWTAGESSLATGVRRHLVGDRHIPKSDICFRGYFSHGRASL</sequence>
<dbReference type="Proteomes" id="UP001340816">
    <property type="component" value="Chromosome"/>
</dbReference>
<evidence type="ECO:0000259" key="2">
    <source>
        <dbReference type="Pfam" id="PF08021"/>
    </source>
</evidence>
<dbReference type="PANTHER" id="PTHR30157:SF0">
    <property type="entry name" value="NADPH-DEPENDENT FERRIC-CHELATE REDUCTASE"/>
    <property type="match status" value="1"/>
</dbReference>
<keyword evidence="4" id="KW-1185">Reference proteome</keyword>
<feature type="domain" description="Siderophore-interacting FAD-binding" evidence="2">
    <location>
        <begin position="18"/>
        <end position="137"/>
    </location>
</feature>
<dbReference type="InterPro" id="IPR039261">
    <property type="entry name" value="FNR_nucleotide-bd"/>
</dbReference>
<name>A0ABZ1H161_STRPH</name>
<evidence type="ECO:0000313" key="4">
    <source>
        <dbReference type="Proteomes" id="UP001340816"/>
    </source>
</evidence>
<evidence type="ECO:0000313" key="3">
    <source>
        <dbReference type="EMBL" id="WSD11900.1"/>
    </source>
</evidence>
<dbReference type="InterPro" id="IPR007037">
    <property type="entry name" value="SIP_rossman_dom"/>
</dbReference>
<evidence type="ECO:0000259" key="1">
    <source>
        <dbReference type="Pfam" id="PF04954"/>
    </source>
</evidence>
<reference evidence="3 4" key="1">
    <citation type="submission" date="2022-10" db="EMBL/GenBank/DDBJ databases">
        <title>The complete genomes of actinobacterial strains from the NBC collection.</title>
        <authorList>
            <person name="Joergensen T.S."/>
            <person name="Alvarez Arevalo M."/>
            <person name="Sterndorff E.B."/>
            <person name="Faurdal D."/>
            <person name="Vuksanovic O."/>
            <person name="Mourched A.-S."/>
            <person name="Charusanti P."/>
            <person name="Shaw S."/>
            <person name="Blin K."/>
            <person name="Weber T."/>
        </authorList>
    </citation>
    <scope>NUCLEOTIDE SEQUENCE [LARGE SCALE GENOMIC DNA]</scope>
    <source>
        <strain evidence="3 4">NBC 01752</strain>
    </source>
</reference>
<dbReference type="InterPro" id="IPR013113">
    <property type="entry name" value="SIP_FAD-bd"/>
</dbReference>
<dbReference type="PANTHER" id="PTHR30157">
    <property type="entry name" value="FERRIC REDUCTASE, NADPH-DEPENDENT"/>
    <property type="match status" value="1"/>
</dbReference>
<feature type="domain" description="SIP-like Rossmann fold" evidence="1">
    <location>
        <begin position="148"/>
        <end position="271"/>
    </location>
</feature>
<protein>
    <submittedName>
        <fullName evidence="3">Siderophore-interacting protein</fullName>
    </submittedName>
</protein>
<accession>A0ABZ1H161</accession>
<dbReference type="Pfam" id="PF08021">
    <property type="entry name" value="FAD_binding_9"/>
    <property type="match status" value="1"/>
</dbReference>
<dbReference type="RefSeq" id="WP_326757462.1">
    <property type="nucleotide sequence ID" value="NZ_CP109135.1"/>
</dbReference>
<dbReference type="CDD" id="cd06193">
    <property type="entry name" value="siderophore_interacting"/>
    <property type="match status" value="1"/>
</dbReference>
<dbReference type="Gene3D" id="3.40.50.80">
    <property type="entry name" value="Nucleotide-binding domain of ferredoxin-NADP reductase (FNR) module"/>
    <property type="match status" value="1"/>
</dbReference>
<dbReference type="Gene3D" id="2.40.30.10">
    <property type="entry name" value="Translation factors"/>
    <property type="match status" value="1"/>
</dbReference>
<gene>
    <name evidence="3" type="ORF">OHB35_01000</name>
</gene>
<dbReference type="InterPro" id="IPR039374">
    <property type="entry name" value="SIP_fam"/>
</dbReference>
<proteinExistence type="predicted"/>
<organism evidence="3 4">
    <name type="scientific">Streptomyces phaeochromogenes</name>
    <dbReference type="NCBI Taxonomy" id="1923"/>
    <lineage>
        <taxon>Bacteria</taxon>
        <taxon>Bacillati</taxon>
        <taxon>Actinomycetota</taxon>
        <taxon>Actinomycetes</taxon>
        <taxon>Kitasatosporales</taxon>
        <taxon>Streptomycetaceae</taxon>
        <taxon>Streptomyces</taxon>
        <taxon>Streptomyces phaeochromogenes group</taxon>
    </lineage>
</organism>